<proteinExistence type="predicted"/>
<gene>
    <name evidence="2" type="ORF">DWZ50_09070</name>
</gene>
<dbReference type="AlphaFoldDB" id="A0A415S9R3"/>
<organism evidence="2 3">
    <name type="scientific">Mediterraneibacter gnavus</name>
    <name type="common">Ruminococcus gnavus</name>
    <dbReference type="NCBI Taxonomy" id="33038"/>
    <lineage>
        <taxon>Bacteria</taxon>
        <taxon>Bacillati</taxon>
        <taxon>Bacillota</taxon>
        <taxon>Clostridia</taxon>
        <taxon>Lachnospirales</taxon>
        <taxon>Lachnospiraceae</taxon>
        <taxon>Mediterraneibacter</taxon>
    </lineage>
</organism>
<evidence type="ECO:0000256" key="1">
    <source>
        <dbReference type="SAM" id="Phobius"/>
    </source>
</evidence>
<evidence type="ECO:0000313" key="2">
    <source>
        <dbReference type="EMBL" id="RHM76133.1"/>
    </source>
</evidence>
<sequence>MTKFKSKYIFVLIFVILILIIGGNLIFSGIGQKKEEKSEKSRESSVEEMTPDEVIHAFVELMYTYDTSERMFYEGTEEYMTQAGYEMIVPFVGEEDSDAEPEIRMVSKLLEVHCFYQRATEPDREEAIVEVWSTVSGTGSYRIRNLLRIELVQQEDGWKINSCTVLDTLEE</sequence>
<dbReference type="RefSeq" id="WP_004614306.1">
    <property type="nucleotide sequence ID" value="NZ_JBCPGC010000063.1"/>
</dbReference>
<dbReference type="Proteomes" id="UP000285610">
    <property type="component" value="Unassembled WGS sequence"/>
</dbReference>
<protein>
    <submittedName>
        <fullName evidence="2">Uncharacterized protein</fullName>
    </submittedName>
</protein>
<keyword evidence="1" id="KW-0812">Transmembrane</keyword>
<keyword evidence="1" id="KW-1133">Transmembrane helix</keyword>
<comment type="caution">
    <text evidence="2">The sequence shown here is derived from an EMBL/GenBank/DDBJ whole genome shotgun (WGS) entry which is preliminary data.</text>
</comment>
<name>A0A415S9R3_MEDGN</name>
<evidence type="ECO:0000313" key="3">
    <source>
        <dbReference type="Proteomes" id="UP000285610"/>
    </source>
</evidence>
<keyword evidence="1" id="KW-0472">Membrane</keyword>
<accession>A0A415S9R3</accession>
<feature type="transmembrane region" description="Helical" evidence="1">
    <location>
        <begin position="6"/>
        <end position="27"/>
    </location>
</feature>
<reference evidence="2 3" key="1">
    <citation type="submission" date="2018-08" db="EMBL/GenBank/DDBJ databases">
        <title>A genome reference for cultivated species of the human gut microbiota.</title>
        <authorList>
            <person name="Zou Y."/>
            <person name="Xue W."/>
            <person name="Luo G."/>
        </authorList>
    </citation>
    <scope>NUCLEOTIDE SEQUENCE [LARGE SCALE GENOMIC DNA]</scope>
    <source>
        <strain evidence="2 3">AF33-12</strain>
    </source>
</reference>
<dbReference type="EMBL" id="QRQE01000019">
    <property type="protein sequence ID" value="RHM76133.1"/>
    <property type="molecule type" value="Genomic_DNA"/>
</dbReference>